<dbReference type="AlphaFoldDB" id="A0A913IBH3"/>
<name>A0A913IBH3_STRER</name>
<organism evidence="3">
    <name type="scientific">Strongyloides stercoralis</name>
    <name type="common">Threadworm</name>
    <dbReference type="NCBI Taxonomy" id="6248"/>
    <lineage>
        <taxon>Eukaryota</taxon>
        <taxon>Metazoa</taxon>
        <taxon>Ecdysozoa</taxon>
        <taxon>Nematoda</taxon>
        <taxon>Chromadorea</taxon>
        <taxon>Rhabditida</taxon>
        <taxon>Tylenchina</taxon>
        <taxon>Panagrolaimomorpha</taxon>
        <taxon>Strongyloidoidea</taxon>
        <taxon>Strongyloididae</taxon>
        <taxon>Strongyloides</taxon>
    </lineage>
</organism>
<dbReference type="WBParaSite" id="SSTP_0001287400.1">
    <property type="protein sequence ID" value="SSTP_0001287400.1"/>
    <property type="gene ID" value="SSTP_0001287400"/>
</dbReference>
<keyword evidence="1" id="KW-0812">Transmembrane</keyword>
<evidence type="ECO:0000313" key="3">
    <source>
        <dbReference type="WBParaSite" id="SSTP_0001287400.1"/>
    </source>
</evidence>
<evidence type="ECO:0000313" key="4">
    <source>
        <dbReference type="WBParaSite" id="TCONS_00007329.p1"/>
    </source>
</evidence>
<dbReference type="WBParaSite" id="TCONS_00007329.p1">
    <property type="protein sequence ID" value="TCONS_00007329.p1"/>
    <property type="gene ID" value="XLOC_005359"/>
</dbReference>
<keyword evidence="1" id="KW-1133">Transmembrane helix</keyword>
<keyword evidence="1" id="KW-0472">Membrane</keyword>
<sequence>MLPDEVDFLGIQLIKYHLVLAITVVCIAVNTTSDGIGFGINKFIVWRKNKKLSGDGKGVQTQEEKTKRKERKLNTKELQMDPLSSQMNLQVTLQTNLQGVPQINSQGGLQLNFQGSPNIYCQPQRGYFREYSQEQPMTPLTIKISKSN</sequence>
<keyword evidence="2" id="KW-1185">Reference proteome</keyword>
<evidence type="ECO:0000313" key="2">
    <source>
        <dbReference type="Proteomes" id="UP000035681"/>
    </source>
</evidence>
<evidence type="ECO:0000256" key="1">
    <source>
        <dbReference type="SAM" id="Phobius"/>
    </source>
</evidence>
<feature type="transmembrane region" description="Helical" evidence="1">
    <location>
        <begin position="16"/>
        <end position="40"/>
    </location>
</feature>
<accession>A0A913IBH3</accession>
<reference evidence="3" key="1">
    <citation type="submission" date="2022-10" db="UniProtKB">
        <authorList>
            <consortium name="WormBaseParasite"/>
        </authorList>
    </citation>
    <scope>IDENTIFICATION</scope>
</reference>
<proteinExistence type="predicted"/>
<dbReference type="Proteomes" id="UP000035681">
    <property type="component" value="Unplaced"/>
</dbReference>
<protein>
    <submittedName>
        <fullName evidence="4">Transmembrane protein</fullName>
    </submittedName>
</protein>